<dbReference type="Pfam" id="PF03466">
    <property type="entry name" value="LysR_substrate"/>
    <property type="match status" value="1"/>
</dbReference>
<evidence type="ECO:0000256" key="4">
    <source>
        <dbReference type="ARBA" id="ARBA00023163"/>
    </source>
</evidence>
<organism evidence="6 7">
    <name type="scientific">Nakamurella flavida</name>
    <dbReference type="NCBI Taxonomy" id="363630"/>
    <lineage>
        <taxon>Bacteria</taxon>
        <taxon>Bacillati</taxon>
        <taxon>Actinomycetota</taxon>
        <taxon>Actinomycetes</taxon>
        <taxon>Nakamurellales</taxon>
        <taxon>Nakamurellaceae</taxon>
        <taxon>Nakamurella</taxon>
    </lineage>
</organism>
<dbReference type="GO" id="GO:0032993">
    <property type="term" value="C:protein-DNA complex"/>
    <property type="evidence" value="ECO:0007669"/>
    <property type="project" value="TreeGrafter"/>
</dbReference>
<evidence type="ECO:0000259" key="5">
    <source>
        <dbReference type="PROSITE" id="PS50931"/>
    </source>
</evidence>
<keyword evidence="7" id="KW-1185">Reference proteome</keyword>
<protein>
    <submittedName>
        <fullName evidence="6">LysR family transcriptional regulator</fullName>
    </submittedName>
</protein>
<gene>
    <name evidence="6" type="ORF">JL107_00375</name>
</gene>
<dbReference type="Pfam" id="PF00126">
    <property type="entry name" value="HTH_1"/>
    <property type="match status" value="1"/>
</dbReference>
<dbReference type="Gene3D" id="3.40.190.10">
    <property type="entry name" value="Periplasmic binding protein-like II"/>
    <property type="match status" value="2"/>
</dbReference>
<accession>A0A938YC18</accession>
<reference evidence="6" key="1">
    <citation type="submission" date="2021-01" db="EMBL/GenBank/DDBJ databases">
        <title>KCTC 19127 draft genome.</title>
        <authorList>
            <person name="An D."/>
        </authorList>
    </citation>
    <scope>NUCLEOTIDE SEQUENCE</scope>
    <source>
        <strain evidence="6">KCTC 19127</strain>
    </source>
</reference>
<keyword evidence="3" id="KW-0238">DNA-binding</keyword>
<dbReference type="InterPro" id="IPR036388">
    <property type="entry name" value="WH-like_DNA-bd_sf"/>
</dbReference>
<keyword evidence="2" id="KW-0805">Transcription regulation</keyword>
<dbReference type="Proteomes" id="UP000663801">
    <property type="component" value="Unassembled WGS sequence"/>
</dbReference>
<comment type="similarity">
    <text evidence="1">Belongs to the LysR transcriptional regulatory family.</text>
</comment>
<evidence type="ECO:0000313" key="7">
    <source>
        <dbReference type="Proteomes" id="UP000663801"/>
    </source>
</evidence>
<dbReference type="SUPFAM" id="SSF46785">
    <property type="entry name" value="Winged helix' DNA-binding domain"/>
    <property type="match status" value="1"/>
</dbReference>
<dbReference type="Gene3D" id="1.10.10.10">
    <property type="entry name" value="Winged helix-like DNA-binding domain superfamily/Winged helix DNA-binding domain"/>
    <property type="match status" value="1"/>
</dbReference>
<keyword evidence="4" id="KW-0804">Transcription</keyword>
<dbReference type="PANTHER" id="PTHR30346">
    <property type="entry name" value="TRANSCRIPTIONAL DUAL REGULATOR HCAR-RELATED"/>
    <property type="match status" value="1"/>
</dbReference>
<dbReference type="InterPro" id="IPR005119">
    <property type="entry name" value="LysR_subst-bd"/>
</dbReference>
<dbReference type="PROSITE" id="PS50931">
    <property type="entry name" value="HTH_LYSR"/>
    <property type="match status" value="1"/>
</dbReference>
<proteinExistence type="inferred from homology"/>
<evidence type="ECO:0000256" key="3">
    <source>
        <dbReference type="ARBA" id="ARBA00023125"/>
    </source>
</evidence>
<dbReference type="AlphaFoldDB" id="A0A938YC18"/>
<dbReference type="EMBL" id="JAERWL010000001">
    <property type="protein sequence ID" value="MBM9474890.1"/>
    <property type="molecule type" value="Genomic_DNA"/>
</dbReference>
<feature type="domain" description="HTH lysR-type" evidence="5">
    <location>
        <begin position="2"/>
        <end position="59"/>
    </location>
</feature>
<evidence type="ECO:0000313" key="6">
    <source>
        <dbReference type="EMBL" id="MBM9474890.1"/>
    </source>
</evidence>
<dbReference type="RefSeq" id="WP_205255044.1">
    <property type="nucleotide sequence ID" value="NZ_BAAAPV010000001.1"/>
</dbReference>
<dbReference type="InterPro" id="IPR000847">
    <property type="entry name" value="LysR_HTH_N"/>
</dbReference>
<dbReference type="SUPFAM" id="SSF53850">
    <property type="entry name" value="Periplasmic binding protein-like II"/>
    <property type="match status" value="1"/>
</dbReference>
<dbReference type="PANTHER" id="PTHR30346:SF29">
    <property type="entry name" value="LYSR SUBSTRATE-BINDING"/>
    <property type="match status" value="1"/>
</dbReference>
<sequence>MIDVRRLEILREVDRCGTVAAAALAVHLTPSAVSQQVAALAREVGTPMLEPDGRRVRLTEAARILLGHAHEIFTRLEHAESDLAAFRAGDSGTVRLGAFPSAVRGVAVPVLRRLADRSGLRVEIREIDPGDAVDALLGRRVDVAVTLTANEMFVGQDDARIASVPLFDDLMDLVLPVGHRLAGQETVDLADLAGEDWIVNLPGTPCFAVTYAACESRGFRPIARHYADEFIGSLALVAAGAGVALLPRLAHDGVAGPGVVVRPTTGPTPVRRIGLQVRAGTAGQPHIAPLLDALREVGADLHRRDLPVAAG</sequence>
<evidence type="ECO:0000256" key="2">
    <source>
        <dbReference type="ARBA" id="ARBA00023015"/>
    </source>
</evidence>
<dbReference type="GO" id="GO:0003677">
    <property type="term" value="F:DNA binding"/>
    <property type="evidence" value="ECO:0007669"/>
    <property type="project" value="UniProtKB-KW"/>
</dbReference>
<comment type="caution">
    <text evidence="6">The sequence shown here is derived from an EMBL/GenBank/DDBJ whole genome shotgun (WGS) entry which is preliminary data.</text>
</comment>
<dbReference type="GO" id="GO:0003700">
    <property type="term" value="F:DNA-binding transcription factor activity"/>
    <property type="evidence" value="ECO:0007669"/>
    <property type="project" value="InterPro"/>
</dbReference>
<dbReference type="InterPro" id="IPR036390">
    <property type="entry name" value="WH_DNA-bd_sf"/>
</dbReference>
<evidence type="ECO:0000256" key="1">
    <source>
        <dbReference type="ARBA" id="ARBA00009437"/>
    </source>
</evidence>
<name>A0A938YC18_9ACTN</name>